<dbReference type="PANTHER" id="PTHR10110:SF187">
    <property type="entry name" value="SODIUM_HYDROGEN EXCHANGER"/>
    <property type="match status" value="1"/>
</dbReference>
<feature type="compositionally biased region" description="Polar residues" evidence="10">
    <location>
        <begin position="67"/>
        <end position="79"/>
    </location>
</feature>
<gene>
    <name evidence="13" type="ORF">BMF94_4123</name>
</gene>
<dbReference type="PRINTS" id="PR01084">
    <property type="entry name" value="NAHEXCHNGR"/>
</dbReference>
<evidence type="ECO:0000256" key="1">
    <source>
        <dbReference type="ARBA" id="ARBA00004141"/>
    </source>
</evidence>
<keyword evidence="6 9" id="KW-0406">Ion transport</keyword>
<feature type="transmembrane region" description="Helical" evidence="11">
    <location>
        <begin position="140"/>
        <end position="161"/>
    </location>
</feature>
<dbReference type="InterPro" id="IPR006153">
    <property type="entry name" value="Cation/H_exchanger_TM"/>
</dbReference>
<keyword evidence="9" id="KW-0050">Antiport</keyword>
<organism evidence="13 14">
    <name type="scientific">Rhodotorula taiwanensis</name>
    <dbReference type="NCBI Taxonomy" id="741276"/>
    <lineage>
        <taxon>Eukaryota</taxon>
        <taxon>Fungi</taxon>
        <taxon>Dikarya</taxon>
        <taxon>Basidiomycota</taxon>
        <taxon>Pucciniomycotina</taxon>
        <taxon>Microbotryomycetes</taxon>
        <taxon>Sporidiobolales</taxon>
        <taxon>Sporidiobolaceae</taxon>
        <taxon>Rhodotorula</taxon>
    </lineage>
</organism>
<feature type="region of interest" description="Disordered" evidence="10">
    <location>
        <begin position="633"/>
        <end position="763"/>
    </location>
</feature>
<feature type="transmembrane region" description="Helical" evidence="11">
    <location>
        <begin position="444"/>
        <end position="462"/>
    </location>
</feature>
<dbReference type="Pfam" id="PF00999">
    <property type="entry name" value="Na_H_Exchanger"/>
    <property type="match status" value="1"/>
</dbReference>
<comment type="caution">
    <text evidence="13">The sequence shown here is derived from an EMBL/GenBank/DDBJ whole genome shotgun (WGS) entry which is preliminary data.</text>
</comment>
<feature type="transmembrane region" description="Helical" evidence="11">
    <location>
        <begin position="398"/>
        <end position="423"/>
    </location>
</feature>
<name>A0A2S5B7W5_9BASI</name>
<evidence type="ECO:0000256" key="7">
    <source>
        <dbReference type="ARBA" id="ARBA00023136"/>
    </source>
</evidence>
<dbReference type="PANTHER" id="PTHR10110">
    <property type="entry name" value="SODIUM/HYDROGEN EXCHANGER"/>
    <property type="match status" value="1"/>
</dbReference>
<dbReference type="NCBIfam" id="TIGR00840">
    <property type="entry name" value="b_cpa1"/>
    <property type="match status" value="1"/>
</dbReference>
<proteinExistence type="inferred from homology"/>
<evidence type="ECO:0000256" key="6">
    <source>
        <dbReference type="ARBA" id="ARBA00023065"/>
    </source>
</evidence>
<dbReference type="Proteomes" id="UP000237144">
    <property type="component" value="Unassembled WGS sequence"/>
</dbReference>
<dbReference type="STRING" id="741276.A0A2S5B7W5"/>
<comment type="similarity">
    <text evidence="9">Belongs to the monovalent cation:proton antiporter 1 (CPA1) transporter (TC 2.A.36) family.</text>
</comment>
<keyword evidence="8 9" id="KW-0739">Sodium transport</keyword>
<evidence type="ECO:0000256" key="3">
    <source>
        <dbReference type="ARBA" id="ARBA00022692"/>
    </source>
</evidence>
<feature type="transmembrane region" description="Helical" evidence="11">
    <location>
        <begin position="86"/>
        <end position="103"/>
    </location>
</feature>
<dbReference type="EMBL" id="PJQD01000046">
    <property type="protein sequence ID" value="POY72868.1"/>
    <property type="molecule type" value="Genomic_DNA"/>
</dbReference>
<feature type="transmembrane region" description="Helical" evidence="11">
    <location>
        <begin position="468"/>
        <end position="489"/>
    </location>
</feature>
<feature type="compositionally biased region" description="Low complexity" evidence="10">
    <location>
        <begin position="582"/>
        <end position="601"/>
    </location>
</feature>
<dbReference type="GO" id="GO:0005769">
    <property type="term" value="C:early endosome"/>
    <property type="evidence" value="ECO:0007669"/>
    <property type="project" value="TreeGrafter"/>
</dbReference>
<evidence type="ECO:0000313" key="14">
    <source>
        <dbReference type="Proteomes" id="UP000237144"/>
    </source>
</evidence>
<dbReference type="GO" id="GO:0015385">
    <property type="term" value="F:sodium:proton antiporter activity"/>
    <property type="evidence" value="ECO:0007669"/>
    <property type="project" value="InterPro"/>
</dbReference>
<keyword evidence="3 9" id="KW-0812">Transmembrane</keyword>
<dbReference type="OrthoDB" id="196264at2759"/>
<feature type="transmembrane region" description="Helical" evidence="11">
    <location>
        <begin position="279"/>
        <end position="300"/>
    </location>
</feature>
<evidence type="ECO:0000256" key="9">
    <source>
        <dbReference type="RuleBase" id="RU003722"/>
    </source>
</evidence>
<evidence type="ECO:0000256" key="8">
    <source>
        <dbReference type="ARBA" id="ARBA00023201"/>
    </source>
</evidence>
<feature type="transmembrane region" description="Helical" evidence="11">
    <location>
        <begin position="367"/>
        <end position="386"/>
    </location>
</feature>
<feature type="transmembrane region" description="Helical" evidence="11">
    <location>
        <begin position="312"/>
        <end position="330"/>
    </location>
</feature>
<feature type="compositionally biased region" description="Polar residues" evidence="10">
    <location>
        <begin position="726"/>
        <end position="735"/>
    </location>
</feature>
<reference evidence="13 14" key="1">
    <citation type="journal article" date="2018" name="Front. Microbiol.">
        <title>Prospects for Fungal Bioremediation of Acidic Radioactive Waste Sites: Characterization and Genome Sequence of Rhodotorula taiwanensis MD1149.</title>
        <authorList>
            <person name="Tkavc R."/>
            <person name="Matrosova V.Y."/>
            <person name="Grichenko O.E."/>
            <person name="Gostincar C."/>
            <person name="Volpe R.P."/>
            <person name="Klimenkova P."/>
            <person name="Gaidamakova E.K."/>
            <person name="Zhou C.E."/>
            <person name="Stewart B.J."/>
            <person name="Lyman M.G."/>
            <person name="Malfatti S.A."/>
            <person name="Rubinfeld B."/>
            <person name="Courtot M."/>
            <person name="Singh J."/>
            <person name="Dalgard C.L."/>
            <person name="Hamilton T."/>
            <person name="Frey K.G."/>
            <person name="Gunde-Cimerman N."/>
            <person name="Dugan L."/>
            <person name="Daly M.J."/>
        </authorList>
    </citation>
    <scope>NUCLEOTIDE SEQUENCE [LARGE SCALE GENOMIC DNA]</scope>
    <source>
        <strain evidence="13 14">MD1149</strain>
    </source>
</reference>
<evidence type="ECO:0000313" key="13">
    <source>
        <dbReference type="EMBL" id="POY72868.1"/>
    </source>
</evidence>
<feature type="compositionally biased region" description="Gly residues" evidence="10">
    <location>
        <begin position="753"/>
        <end position="763"/>
    </location>
</feature>
<feature type="transmembrane region" description="Helical" evidence="11">
    <location>
        <begin position="173"/>
        <end position="198"/>
    </location>
</feature>
<sequence>MNNPNGGGVLPNLPSTTLAPSLPNVGEVLDPEVEELWSSRALLLSAGVETLAGHEWLPGRPADPAQQHEQPTRTPSASFSSPIADLQHVLLLLILSFWVSYYLKVRRIRSIHETIVAMFSGMLVGAIVRLAPGHVVQDMIAFKSTILLNVLLPPIILNSGYSLKQESFFKSFAVILTFAFAGTFISAVALGVIVYLYSLLGLEGLSLTIVECLLFGSTLSATDPVTILAIFNALHVDPKLYSVIFGESLLNDAVAIVMFETLSQFHGEKIHVLSFFHGVGIFLLTFFISMALGVLFGLSCSLMLKHSELGRYTEIEACLVFLIAYTSYFFSNALTMSGIVSLLFCGITLKHYAFHNMSLRTQRSSRYMFGSLASLSENFIFIYLGLSLFTQTELVYKPLFIVITFIAMCIARHAAIFPISKLVNLFFRARGARDDEIPKNYQMVLFWAGLRGAVGVALAEGMRGQHAIALRTTVLVSVVLSVLVFGGTIQRVVETVGIRTGVIDEDDEETDDEYEFLAEQDGESRHRKKLSLAHGTPGTSHHFATMAGRSFGGGGLPPNAEFDQVATPRGGRRARHVPGARSPNSVSSASDDSDPDILPSPTEEATLARPGGLGAAWSTLDETYLLPVFSQPTAARSKEAKKKRLSRSPVEEEEGRSPYGSGGEGKSKSLADVVGALVKPALGGGSASEPPSRIPMTPHLYANPSSPYPSTDLTAATSARDRGHTPSGSYSNSNGPAAAVKPFGGRRSSGRGESPGGEGGRRP</sequence>
<protein>
    <recommendedName>
        <fullName evidence="9">Sodium/hydrogen exchanger</fullName>
    </recommendedName>
</protein>
<keyword evidence="7 11" id="KW-0472">Membrane</keyword>
<dbReference type="GO" id="GO:0007035">
    <property type="term" value="P:vacuolar acidification"/>
    <property type="evidence" value="ECO:0007669"/>
    <property type="project" value="TreeGrafter"/>
</dbReference>
<keyword evidence="5" id="KW-0915">Sodium</keyword>
<feature type="region of interest" description="Disordered" evidence="10">
    <location>
        <begin position="548"/>
        <end position="610"/>
    </location>
</feature>
<keyword evidence="4 11" id="KW-1133">Transmembrane helix</keyword>
<dbReference type="GO" id="GO:0005770">
    <property type="term" value="C:late endosome"/>
    <property type="evidence" value="ECO:0007669"/>
    <property type="project" value="TreeGrafter"/>
</dbReference>
<dbReference type="Gene3D" id="6.10.140.1330">
    <property type="match status" value="1"/>
</dbReference>
<keyword evidence="2 9" id="KW-0813">Transport</keyword>
<feature type="region of interest" description="Disordered" evidence="10">
    <location>
        <begin position="57"/>
        <end position="79"/>
    </location>
</feature>
<dbReference type="GO" id="GO:0015386">
    <property type="term" value="F:potassium:proton antiporter activity"/>
    <property type="evidence" value="ECO:0007669"/>
    <property type="project" value="TreeGrafter"/>
</dbReference>
<dbReference type="AlphaFoldDB" id="A0A2S5B7W5"/>
<evidence type="ECO:0000256" key="11">
    <source>
        <dbReference type="SAM" id="Phobius"/>
    </source>
</evidence>
<keyword evidence="14" id="KW-1185">Reference proteome</keyword>
<evidence type="ECO:0000256" key="10">
    <source>
        <dbReference type="SAM" id="MobiDB-lite"/>
    </source>
</evidence>
<evidence type="ECO:0000256" key="4">
    <source>
        <dbReference type="ARBA" id="ARBA00022989"/>
    </source>
</evidence>
<evidence type="ECO:0000256" key="5">
    <source>
        <dbReference type="ARBA" id="ARBA00023053"/>
    </source>
</evidence>
<dbReference type="InterPro" id="IPR004709">
    <property type="entry name" value="NaH_exchanger"/>
</dbReference>
<evidence type="ECO:0000256" key="2">
    <source>
        <dbReference type="ARBA" id="ARBA00022448"/>
    </source>
</evidence>
<evidence type="ECO:0000259" key="12">
    <source>
        <dbReference type="Pfam" id="PF00999"/>
    </source>
</evidence>
<feature type="transmembrane region" description="Helical" evidence="11">
    <location>
        <begin position="115"/>
        <end position="134"/>
    </location>
</feature>
<accession>A0A2S5B7W5</accession>
<dbReference type="InterPro" id="IPR018422">
    <property type="entry name" value="Cation/H_exchanger_CPA1"/>
</dbReference>
<feature type="compositionally biased region" description="Polar residues" evidence="10">
    <location>
        <begin position="703"/>
        <end position="717"/>
    </location>
</feature>
<comment type="subcellular location">
    <subcellularLocation>
        <location evidence="1">Membrane</location>
        <topology evidence="1">Multi-pass membrane protein</topology>
    </subcellularLocation>
</comment>
<feature type="domain" description="Cation/H+ exchanger transmembrane" evidence="12">
    <location>
        <begin position="96"/>
        <end position="494"/>
    </location>
</feature>
<dbReference type="GO" id="GO:0000329">
    <property type="term" value="C:fungal-type vacuole membrane"/>
    <property type="evidence" value="ECO:0007669"/>
    <property type="project" value="TreeGrafter"/>
</dbReference>